<sequence>MMVEFREYNNDGPGLTECDLELILGDKLSDDGYVRKETLFPIDCTSVLVEVEGKADSYVWWAFQAQIL</sequence>
<accession>A0A5J4UMK2</accession>
<dbReference type="AlphaFoldDB" id="A0A5J4UMK2"/>
<proteinExistence type="predicted"/>
<organism evidence="1 2">
    <name type="scientific">Streblomastix strix</name>
    <dbReference type="NCBI Taxonomy" id="222440"/>
    <lineage>
        <taxon>Eukaryota</taxon>
        <taxon>Metamonada</taxon>
        <taxon>Preaxostyla</taxon>
        <taxon>Oxymonadida</taxon>
        <taxon>Streblomastigidae</taxon>
        <taxon>Streblomastix</taxon>
    </lineage>
</organism>
<evidence type="ECO:0000313" key="1">
    <source>
        <dbReference type="EMBL" id="KAA6371312.1"/>
    </source>
</evidence>
<gene>
    <name evidence="1" type="ORF">EZS28_033162</name>
</gene>
<dbReference type="EMBL" id="SNRW01014588">
    <property type="protein sequence ID" value="KAA6371312.1"/>
    <property type="molecule type" value="Genomic_DNA"/>
</dbReference>
<name>A0A5J4UMK2_9EUKA</name>
<protein>
    <submittedName>
        <fullName evidence="1">Uncharacterized protein</fullName>
    </submittedName>
</protein>
<evidence type="ECO:0000313" key="2">
    <source>
        <dbReference type="Proteomes" id="UP000324800"/>
    </source>
</evidence>
<dbReference type="Proteomes" id="UP000324800">
    <property type="component" value="Unassembled WGS sequence"/>
</dbReference>
<reference evidence="1 2" key="1">
    <citation type="submission" date="2019-03" db="EMBL/GenBank/DDBJ databases">
        <title>Single cell metagenomics reveals metabolic interactions within the superorganism composed of flagellate Streblomastix strix and complex community of Bacteroidetes bacteria on its surface.</title>
        <authorList>
            <person name="Treitli S.C."/>
            <person name="Kolisko M."/>
            <person name="Husnik F."/>
            <person name="Keeling P."/>
            <person name="Hampl V."/>
        </authorList>
    </citation>
    <scope>NUCLEOTIDE SEQUENCE [LARGE SCALE GENOMIC DNA]</scope>
    <source>
        <strain evidence="1">ST1C</strain>
    </source>
</reference>
<comment type="caution">
    <text evidence="1">The sequence shown here is derived from an EMBL/GenBank/DDBJ whole genome shotgun (WGS) entry which is preliminary data.</text>
</comment>